<sequence length="156" mass="16164">MKRIPDPLRALLRLPGLPGVAAPLVAALATGLSACASSPPAYSSTPRSIEGQWQVVRIDGQPAAGQTMTVDADGRVSGHAGCNRYVSTVEQGGNGTLRFTPAAGTKMACVDDGKMASEVAFMRMLDEVRSVRGRGTALLLLDEAGQIIAELTAAKD</sequence>
<keyword evidence="1" id="KW-0732">Signal</keyword>
<dbReference type="InterPro" id="IPR005184">
    <property type="entry name" value="DUF306_Meta_HslJ"/>
</dbReference>
<feature type="domain" description="DUF306" evidence="2">
    <location>
        <begin position="50"/>
        <end position="147"/>
    </location>
</feature>
<feature type="chain" id="PRO_5030099320" evidence="1">
    <location>
        <begin position="37"/>
        <end position="156"/>
    </location>
</feature>
<dbReference type="Proteomes" id="UP000294599">
    <property type="component" value="Unassembled WGS sequence"/>
</dbReference>
<dbReference type="PANTHER" id="PTHR35535">
    <property type="entry name" value="HEAT SHOCK PROTEIN HSLJ"/>
    <property type="match status" value="1"/>
</dbReference>
<gene>
    <name evidence="3" type="ORF">EDC25_103171</name>
</gene>
<keyword evidence="4" id="KW-1185">Reference proteome</keyword>
<name>A0A4R3LJN5_9GAMM</name>
<evidence type="ECO:0000313" key="4">
    <source>
        <dbReference type="Proteomes" id="UP000294599"/>
    </source>
</evidence>
<evidence type="ECO:0000313" key="3">
    <source>
        <dbReference type="EMBL" id="TCT00403.1"/>
    </source>
</evidence>
<dbReference type="Gene3D" id="2.40.128.270">
    <property type="match status" value="1"/>
</dbReference>
<dbReference type="PANTHER" id="PTHR35535:SF1">
    <property type="entry name" value="HEAT SHOCK PROTEIN HSLJ"/>
    <property type="match status" value="1"/>
</dbReference>
<dbReference type="PROSITE" id="PS51257">
    <property type="entry name" value="PROKAR_LIPOPROTEIN"/>
    <property type="match status" value="1"/>
</dbReference>
<proteinExistence type="predicted"/>
<dbReference type="AlphaFoldDB" id="A0A4R3LJN5"/>
<protein>
    <submittedName>
        <fullName evidence="3">Heat shock protein HslJ</fullName>
    </submittedName>
</protein>
<evidence type="ECO:0000259" key="2">
    <source>
        <dbReference type="Pfam" id="PF03724"/>
    </source>
</evidence>
<comment type="caution">
    <text evidence="3">The sequence shown here is derived from an EMBL/GenBank/DDBJ whole genome shotgun (WGS) entry which is preliminary data.</text>
</comment>
<reference evidence="3 4" key="1">
    <citation type="submission" date="2019-03" db="EMBL/GenBank/DDBJ databases">
        <title>Genomic Encyclopedia of Type Strains, Phase IV (KMG-IV): sequencing the most valuable type-strain genomes for metagenomic binning, comparative biology and taxonomic classification.</title>
        <authorList>
            <person name="Goeker M."/>
        </authorList>
    </citation>
    <scope>NUCLEOTIDE SEQUENCE [LARGE SCALE GENOMIC DNA]</scope>
    <source>
        <strain evidence="3 4">DSM 21944</strain>
    </source>
</reference>
<dbReference type="Pfam" id="PF03724">
    <property type="entry name" value="META"/>
    <property type="match status" value="1"/>
</dbReference>
<dbReference type="RefSeq" id="WP_123522437.1">
    <property type="nucleotide sequence ID" value="NZ_JBHLWF010000007.1"/>
</dbReference>
<organism evidence="3 4">
    <name type="scientific">Pseudofulvimonas gallinarii</name>
    <dbReference type="NCBI Taxonomy" id="634155"/>
    <lineage>
        <taxon>Bacteria</taxon>
        <taxon>Pseudomonadati</taxon>
        <taxon>Pseudomonadota</taxon>
        <taxon>Gammaproteobacteria</taxon>
        <taxon>Lysobacterales</taxon>
        <taxon>Rhodanobacteraceae</taxon>
        <taxon>Pseudofulvimonas</taxon>
    </lineage>
</organism>
<dbReference type="EMBL" id="SMAF01000003">
    <property type="protein sequence ID" value="TCT00403.1"/>
    <property type="molecule type" value="Genomic_DNA"/>
</dbReference>
<accession>A0A4R3LJN5</accession>
<dbReference type="OrthoDB" id="5348860at2"/>
<dbReference type="InterPro" id="IPR053147">
    <property type="entry name" value="Hsp_HslJ-like"/>
</dbReference>
<keyword evidence="3" id="KW-0346">Stress response</keyword>
<dbReference type="InterPro" id="IPR038670">
    <property type="entry name" value="HslJ-like_sf"/>
</dbReference>
<evidence type="ECO:0000256" key="1">
    <source>
        <dbReference type="SAM" id="SignalP"/>
    </source>
</evidence>
<feature type="signal peptide" evidence="1">
    <location>
        <begin position="1"/>
        <end position="36"/>
    </location>
</feature>